<accession>A0AAP5UV13</accession>
<evidence type="ECO:0000313" key="1">
    <source>
        <dbReference type="EMBL" id="MDT8839788.1"/>
    </source>
</evidence>
<gene>
    <name evidence="1" type="ORF">ParKJ_20385</name>
</gene>
<protein>
    <submittedName>
        <fullName evidence="1">MalM family protein</fullName>
    </submittedName>
</protein>
<dbReference type="RefSeq" id="WP_028196077.1">
    <property type="nucleotide sequence ID" value="NZ_CADFGE010000001.1"/>
</dbReference>
<sequence length="143" mass="15561">MNSTQVSGISISTGRSPTFDFPEGRSTFVAYKLPDVKVKSMTVETYVSSGWLPMATVFRPRALFLDAGFQEAGTSKLEPMKRAAKYLQGEYYQATADVPANATYVVIFGASSANTDRLVAYSENGSMYGLPNAYEGKISILLK</sequence>
<evidence type="ECO:0000313" key="2">
    <source>
        <dbReference type="Proteomes" id="UP001246473"/>
    </source>
</evidence>
<dbReference type="Proteomes" id="UP001246473">
    <property type="component" value="Unassembled WGS sequence"/>
</dbReference>
<comment type="caution">
    <text evidence="1">The sequence shown here is derived from an EMBL/GenBank/DDBJ whole genome shotgun (WGS) entry which is preliminary data.</text>
</comment>
<proteinExistence type="predicted"/>
<reference evidence="1" key="1">
    <citation type="submission" date="2022-08" db="EMBL/GenBank/DDBJ databases">
        <authorList>
            <person name="Kim S.-J."/>
        </authorList>
    </citation>
    <scope>NUCLEOTIDE SEQUENCE</scope>
    <source>
        <strain evidence="1">KJ</strain>
    </source>
</reference>
<name>A0AAP5UV13_9BURK</name>
<dbReference type="EMBL" id="JANSLM010000007">
    <property type="protein sequence ID" value="MDT8839788.1"/>
    <property type="molecule type" value="Genomic_DNA"/>
</dbReference>
<dbReference type="AlphaFoldDB" id="A0AAP5UV13"/>
<organism evidence="1 2">
    <name type="scientific">Paraburkholderia fungorum</name>
    <dbReference type="NCBI Taxonomy" id="134537"/>
    <lineage>
        <taxon>Bacteria</taxon>
        <taxon>Pseudomonadati</taxon>
        <taxon>Pseudomonadota</taxon>
        <taxon>Betaproteobacteria</taxon>
        <taxon>Burkholderiales</taxon>
        <taxon>Burkholderiaceae</taxon>
        <taxon>Paraburkholderia</taxon>
    </lineage>
</organism>